<dbReference type="PROSITE" id="PS01180">
    <property type="entry name" value="CUB"/>
    <property type="match status" value="1"/>
</dbReference>
<dbReference type="RefSeq" id="XP_006822590.1">
    <property type="nucleotide sequence ID" value="XM_006822527.1"/>
</dbReference>
<feature type="disulfide bond" evidence="5">
    <location>
        <begin position="261"/>
        <end position="270"/>
    </location>
</feature>
<feature type="domain" description="EGF-like" evidence="8">
    <location>
        <begin position="195"/>
        <end position="231"/>
    </location>
</feature>
<keyword evidence="4 5" id="KW-1015">Disulfide bond</keyword>
<dbReference type="PROSITE" id="PS50026">
    <property type="entry name" value="EGF_3"/>
    <property type="match status" value="2"/>
</dbReference>
<sequence length="274" mass="30254">MWLYTCVFVATALVVWTDAQDCSTNPCNARGVTRTCYDRVNPPLGESSFVCECIEEIDTNWMGSDCNEIGDHQNLYSCYGIECATGSFQSINWPNAYLPRYSAGYICYIPGATSITLTFDQIFHVEEPKDELYLGPGVRYDVANFQGVSQPGVLWFYDGQAVPETLTIESDSFWMYFGTDKNLEYSGWKVTWNAAVNPCDPNPCLNSGICNNLGTTYTCTCVGCYTGNICQTAIANPCLTNPCQNNGICQATTCSTYSCSCQGCYTGNNCQTRE</sequence>
<dbReference type="PROSITE" id="PS00010">
    <property type="entry name" value="ASX_HYDROXYL"/>
    <property type="match status" value="1"/>
</dbReference>
<evidence type="ECO:0000256" key="2">
    <source>
        <dbReference type="ARBA" id="ARBA00022729"/>
    </source>
</evidence>
<evidence type="ECO:0000256" key="5">
    <source>
        <dbReference type="PROSITE-ProRule" id="PRU00076"/>
    </source>
</evidence>
<keyword evidence="3" id="KW-0677">Repeat</keyword>
<dbReference type="InterPro" id="IPR000859">
    <property type="entry name" value="CUB_dom"/>
</dbReference>
<feature type="signal peptide" evidence="6">
    <location>
        <begin position="1"/>
        <end position="19"/>
    </location>
</feature>
<keyword evidence="1 5" id="KW-0245">EGF-like domain</keyword>
<dbReference type="InterPro" id="IPR000152">
    <property type="entry name" value="EGF-type_Asp/Asn_hydroxyl_site"/>
</dbReference>
<comment type="caution">
    <text evidence="5">Lacks conserved residue(s) required for the propagation of feature annotation.</text>
</comment>
<evidence type="ECO:0000256" key="4">
    <source>
        <dbReference type="ARBA" id="ARBA00023157"/>
    </source>
</evidence>
<dbReference type="Gene3D" id="2.10.25.10">
    <property type="entry name" value="Laminin"/>
    <property type="match status" value="2"/>
</dbReference>
<evidence type="ECO:0000256" key="6">
    <source>
        <dbReference type="SAM" id="SignalP"/>
    </source>
</evidence>
<evidence type="ECO:0000256" key="3">
    <source>
        <dbReference type="ARBA" id="ARBA00022737"/>
    </source>
</evidence>
<proteinExistence type="predicted"/>
<gene>
    <name evidence="10" type="primary">LOC102803316</name>
</gene>
<reference evidence="10" key="1">
    <citation type="submission" date="2025-08" db="UniProtKB">
        <authorList>
            <consortium name="RefSeq"/>
        </authorList>
    </citation>
    <scope>IDENTIFICATION</scope>
    <source>
        <tissue evidence="10">Testes</tissue>
    </source>
</reference>
<dbReference type="GeneID" id="102803316"/>
<feature type="chain" id="PRO_5045468281" evidence="6">
    <location>
        <begin position="20"/>
        <end position="274"/>
    </location>
</feature>
<keyword evidence="2 6" id="KW-0732">Signal</keyword>
<organism evidence="9 10">
    <name type="scientific">Saccoglossus kowalevskii</name>
    <name type="common">Acorn worm</name>
    <dbReference type="NCBI Taxonomy" id="10224"/>
    <lineage>
        <taxon>Eukaryota</taxon>
        <taxon>Metazoa</taxon>
        <taxon>Hemichordata</taxon>
        <taxon>Enteropneusta</taxon>
        <taxon>Harrimaniidae</taxon>
        <taxon>Saccoglossus</taxon>
    </lineage>
</organism>
<dbReference type="Pfam" id="PF00431">
    <property type="entry name" value="CUB"/>
    <property type="match status" value="1"/>
</dbReference>
<evidence type="ECO:0000259" key="7">
    <source>
        <dbReference type="PROSITE" id="PS01180"/>
    </source>
</evidence>
<dbReference type="Gene3D" id="2.60.120.290">
    <property type="entry name" value="Spermadhesin, CUB domain"/>
    <property type="match status" value="1"/>
</dbReference>
<dbReference type="InterPro" id="IPR000742">
    <property type="entry name" value="EGF"/>
</dbReference>
<dbReference type="PANTHER" id="PTHR12916:SF4">
    <property type="entry name" value="UNINFLATABLE, ISOFORM C"/>
    <property type="match status" value="1"/>
</dbReference>
<name>A0ABM0MRE9_SACKO</name>
<dbReference type="SUPFAM" id="SSF49854">
    <property type="entry name" value="Spermadhesin, CUB domain"/>
    <property type="match status" value="1"/>
</dbReference>
<evidence type="ECO:0000259" key="8">
    <source>
        <dbReference type="PROSITE" id="PS50026"/>
    </source>
</evidence>
<evidence type="ECO:0000313" key="10">
    <source>
        <dbReference type="RefSeq" id="XP_006822590.1"/>
    </source>
</evidence>
<feature type="domain" description="CUB" evidence="7">
    <location>
        <begin position="66"/>
        <end position="195"/>
    </location>
</feature>
<feature type="disulfide bond" evidence="5">
    <location>
        <begin position="221"/>
        <end position="230"/>
    </location>
</feature>
<dbReference type="PROSITE" id="PS00022">
    <property type="entry name" value="EGF_1"/>
    <property type="match status" value="2"/>
</dbReference>
<protein>
    <submittedName>
        <fullName evidence="10">Fibropellin-3-like</fullName>
    </submittedName>
</protein>
<accession>A0ABM0MRE9</accession>
<keyword evidence="9" id="KW-1185">Reference proteome</keyword>
<evidence type="ECO:0000256" key="1">
    <source>
        <dbReference type="ARBA" id="ARBA00022536"/>
    </source>
</evidence>
<evidence type="ECO:0000313" key="9">
    <source>
        <dbReference type="Proteomes" id="UP000694865"/>
    </source>
</evidence>
<dbReference type="CDD" id="cd00054">
    <property type="entry name" value="EGF_CA"/>
    <property type="match status" value="1"/>
</dbReference>
<dbReference type="Proteomes" id="UP000694865">
    <property type="component" value="Unplaced"/>
</dbReference>
<feature type="domain" description="EGF-like" evidence="8">
    <location>
        <begin position="234"/>
        <end position="271"/>
    </location>
</feature>
<dbReference type="InterPro" id="IPR035914">
    <property type="entry name" value="Sperma_CUB_dom_sf"/>
</dbReference>
<dbReference type="PANTHER" id="PTHR12916">
    <property type="entry name" value="CYTOCHROME C OXIDASE POLYPEPTIDE VIC-2"/>
    <property type="match status" value="1"/>
</dbReference>
<dbReference type="SMART" id="SM00181">
    <property type="entry name" value="EGF"/>
    <property type="match status" value="2"/>
</dbReference>
<dbReference type="SUPFAM" id="SSF57196">
    <property type="entry name" value="EGF/Laminin"/>
    <property type="match status" value="2"/>
</dbReference>